<dbReference type="EMBL" id="JAAQPH010000010">
    <property type="protein sequence ID" value="NIA69684.1"/>
    <property type="molecule type" value="Genomic_DNA"/>
</dbReference>
<evidence type="ECO:0000256" key="3">
    <source>
        <dbReference type="ARBA" id="ARBA00022729"/>
    </source>
</evidence>
<dbReference type="GO" id="GO:0030246">
    <property type="term" value="F:carbohydrate binding"/>
    <property type="evidence" value="ECO:0007669"/>
    <property type="project" value="UniProtKB-ARBA"/>
</dbReference>
<feature type="signal peptide" evidence="4">
    <location>
        <begin position="1"/>
        <end position="23"/>
    </location>
</feature>
<evidence type="ECO:0000259" key="5">
    <source>
        <dbReference type="Pfam" id="PF13407"/>
    </source>
</evidence>
<name>A0A967EYG7_9PROT</name>
<dbReference type="RefSeq" id="WP_167225542.1">
    <property type="nucleotide sequence ID" value="NZ_JAAQPH010000010.1"/>
</dbReference>
<accession>A0A967EYG7</accession>
<dbReference type="InterPro" id="IPR025997">
    <property type="entry name" value="SBP_2_dom"/>
</dbReference>
<gene>
    <name evidence="6" type="ORF">HBA54_13865</name>
</gene>
<reference evidence="6" key="1">
    <citation type="submission" date="2020-03" db="EMBL/GenBank/DDBJ databases">
        <title>Genome of Pelagibius litoralis DSM 21314T.</title>
        <authorList>
            <person name="Wang G."/>
        </authorList>
    </citation>
    <scope>NUCLEOTIDE SEQUENCE</scope>
    <source>
        <strain evidence="6">DSM 21314</strain>
    </source>
</reference>
<dbReference type="SUPFAM" id="SSF53822">
    <property type="entry name" value="Periplasmic binding protein-like I"/>
    <property type="match status" value="1"/>
</dbReference>
<comment type="similarity">
    <text evidence="2">Belongs to the bacterial solute-binding protein 2 family.</text>
</comment>
<feature type="domain" description="Periplasmic binding protein" evidence="5">
    <location>
        <begin position="56"/>
        <end position="309"/>
    </location>
</feature>
<evidence type="ECO:0000313" key="7">
    <source>
        <dbReference type="Proteomes" id="UP000761264"/>
    </source>
</evidence>
<protein>
    <submittedName>
        <fullName evidence="6">Sugar ABC transporter substrate-binding protein</fullName>
    </submittedName>
</protein>
<keyword evidence="7" id="KW-1185">Reference proteome</keyword>
<dbReference type="PANTHER" id="PTHR46847">
    <property type="entry name" value="D-ALLOSE-BINDING PERIPLASMIC PROTEIN-RELATED"/>
    <property type="match status" value="1"/>
</dbReference>
<dbReference type="AlphaFoldDB" id="A0A967EYG7"/>
<evidence type="ECO:0000256" key="2">
    <source>
        <dbReference type="ARBA" id="ARBA00007639"/>
    </source>
</evidence>
<dbReference type="Gene3D" id="3.40.50.2300">
    <property type="match status" value="2"/>
</dbReference>
<dbReference type="Proteomes" id="UP000761264">
    <property type="component" value="Unassembled WGS sequence"/>
</dbReference>
<comment type="caution">
    <text evidence="6">The sequence shown here is derived from an EMBL/GenBank/DDBJ whole genome shotgun (WGS) entry which is preliminary data.</text>
</comment>
<feature type="chain" id="PRO_5037040309" evidence="4">
    <location>
        <begin position="24"/>
        <end position="380"/>
    </location>
</feature>
<dbReference type="CDD" id="cd01536">
    <property type="entry name" value="PBP1_ABC_sugar_binding-like"/>
    <property type="match status" value="1"/>
</dbReference>
<organism evidence="6 7">
    <name type="scientific">Pelagibius litoralis</name>
    <dbReference type="NCBI Taxonomy" id="374515"/>
    <lineage>
        <taxon>Bacteria</taxon>
        <taxon>Pseudomonadati</taxon>
        <taxon>Pseudomonadota</taxon>
        <taxon>Alphaproteobacteria</taxon>
        <taxon>Rhodospirillales</taxon>
        <taxon>Rhodovibrionaceae</taxon>
        <taxon>Pelagibius</taxon>
    </lineage>
</organism>
<sequence length="380" mass="41139">MNFKLKLGILAATLATTAGAAMAQEKTYEVAVIRWDPADIYFNGVQFGQDLERQRIEKEDGVKIEFRVTGANDVSAQRNGLDAQIARGVDGVLLVPWRGEAMRGIVADLREEGIPVVTSNAWVPDAPQTFVAFDNSEAGRLGGEAIVRRLDELRGKDWPTKGGVIVELRCIITASFDIGRHEGYRSVFDPIAAEYPNVKIEEREAGCDGGDARKAVDDLISRYGGENILAVASIDGTMGIGGAVPAFEAQGLLHPLDDPRHIPIATVDGTVPELQAVARGDIDHVSVQPAIGEGVMSMRLLYQMMKSGKMLETPGEAATIMADSDELWAPVAIEPSGVFDGAWYRTTAYSIPGDVSHDDPRVWSTKVYERDNGKLPAFTE</sequence>
<evidence type="ECO:0000256" key="1">
    <source>
        <dbReference type="ARBA" id="ARBA00004196"/>
    </source>
</evidence>
<keyword evidence="3 4" id="KW-0732">Signal</keyword>
<comment type="subcellular location">
    <subcellularLocation>
        <location evidence="1">Cell envelope</location>
    </subcellularLocation>
</comment>
<proteinExistence type="inferred from homology"/>
<dbReference type="PANTHER" id="PTHR46847:SF1">
    <property type="entry name" value="D-ALLOSE-BINDING PERIPLASMIC PROTEIN-RELATED"/>
    <property type="match status" value="1"/>
</dbReference>
<dbReference type="InterPro" id="IPR028082">
    <property type="entry name" value="Peripla_BP_I"/>
</dbReference>
<dbReference type="GO" id="GO:0030313">
    <property type="term" value="C:cell envelope"/>
    <property type="evidence" value="ECO:0007669"/>
    <property type="project" value="UniProtKB-SubCell"/>
</dbReference>
<evidence type="ECO:0000256" key="4">
    <source>
        <dbReference type="SAM" id="SignalP"/>
    </source>
</evidence>
<dbReference type="Pfam" id="PF13407">
    <property type="entry name" value="Peripla_BP_4"/>
    <property type="match status" value="1"/>
</dbReference>
<evidence type="ECO:0000313" key="6">
    <source>
        <dbReference type="EMBL" id="NIA69684.1"/>
    </source>
</evidence>